<gene>
    <name evidence="8" type="ORF">HMPREF9708_00261</name>
</gene>
<dbReference type="InterPro" id="IPR003834">
    <property type="entry name" value="Cyt_c_assmbl_TM_dom"/>
</dbReference>
<evidence type="ECO:0000256" key="6">
    <source>
        <dbReference type="SAM" id="Phobius"/>
    </source>
</evidence>
<keyword evidence="4 6" id="KW-1133">Transmembrane helix</keyword>
<keyword evidence="5 6" id="KW-0472">Membrane</keyword>
<evidence type="ECO:0000256" key="1">
    <source>
        <dbReference type="ARBA" id="ARBA00004141"/>
    </source>
</evidence>
<evidence type="ECO:0000256" key="3">
    <source>
        <dbReference type="ARBA" id="ARBA00022692"/>
    </source>
</evidence>
<organism evidence="8 9">
    <name type="scientific">Facklamia languida CCUG 37842</name>
    <dbReference type="NCBI Taxonomy" id="883113"/>
    <lineage>
        <taxon>Bacteria</taxon>
        <taxon>Bacillati</taxon>
        <taxon>Bacillota</taxon>
        <taxon>Bacilli</taxon>
        <taxon>Lactobacillales</taxon>
        <taxon>Aerococcaceae</taxon>
        <taxon>Facklamia</taxon>
    </lineage>
</organism>
<comment type="subcellular location">
    <subcellularLocation>
        <location evidence="1">Membrane</location>
        <topology evidence="1">Multi-pass membrane protein</topology>
    </subcellularLocation>
</comment>
<proteinExistence type="inferred from homology"/>
<dbReference type="PATRIC" id="fig|883113.3.peg.266"/>
<dbReference type="OrthoDB" id="9803065at2"/>
<dbReference type="PANTHER" id="PTHR31272:SF9">
    <property type="entry name" value="BLL1027 PROTEIN"/>
    <property type="match status" value="1"/>
</dbReference>
<protein>
    <recommendedName>
        <fullName evidence="7">Cytochrome C biogenesis protein transmembrane domain-containing protein</fullName>
    </recommendedName>
</protein>
<feature type="transmembrane region" description="Helical" evidence="6">
    <location>
        <begin position="43"/>
        <end position="65"/>
    </location>
</feature>
<evidence type="ECO:0000313" key="8">
    <source>
        <dbReference type="EMBL" id="EHR38177.1"/>
    </source>
</evidence>
<comment type="caution">
    <text evidence="8">The sequence shown here is derived from an EMBL/GenBank/DDBJ whole genome shotgun (WGS) entry which is preliminary data.</text>
</comment>
<dbReference type="PANTHER" id="PTHR31272">
    <property type="entry name" value="CYTOCHROME C-TYPE BIOGENESIS PROTEIN HI_1454-RELATED"/>
    <property type="match status" value="1"/>
</dbReference>
<feature type="domain" description="Cytochrome C biogenesis protein transmembrane" evidence="7">
    <location>
        <begin position="5"/>
        <end position="202"/>
    </location>
</feature>
<evidence type="ECO:0000259" key="7">
    <source>
        <dbReference type="Pfam" id="PF02683"/>
    </source>
</evidence>
<name>H3NHC2_9LACT</name>
<dbReference type="EMBL" id="AGEG01000002">
    <property type="protein sequence ID" value="EHR38177.1"/>
    <property type="molecule type" value="Genomic_DNA"/>
</dbReference>
<dbReference type="Proteomes" id="UP000006190">
    <property type="component" value="Unassembled WGS sequence"/>
</dbReference>
<dbReference type="GO" id="GO:0016020">
    <property type="term" value="C:membrane"/>
    <property type="evidence" value="ECO:0007669"/>
    <property type="project" value="UniProtKB-SubCell"/>
</dbReference>
<comment type="similarity">
    <text evidence="2">Belongs to the DsbD family.</text>
</comment>
<feature type="transmembrane region" description="Helical" evidence="6">
    <location>
        <begin position="149"/>
        <end position="173"/>
    </location>
</feature>
<keyword evidence="3 6" id="KW-0812">Transmembrane</keyword>
<feature type="transmembrane region" description="Helical" evidence="6">
    <location>
        <begin position="77"/>
        <end position="96"/>
    </location>
</feature>
<dbReference type="STRING" id="883113.HMPREF9708_00261"/>
<evidence type="ECO:0000256" key="5">
    <source>
        <dbReference type="ARBA" id="ARBA00023136"/>
    </source>
</evidence>
<evidence type="ECO:0000256" key="2">
    <source>
        <dbReference type="ARBA" id="ARBA00006143"/>
    </source>
</evidence>
<reference evidence="8 9" key="1">
    <citation type="submission" date="2012-01" db="EMBL/GenBank/DDBJ databases">
        <title>The Genome Sequence of Facklamia languida CCUG 37842.</title>
        <authorList>
            <consortium name="The Broad Institute Genome Sequencing Platform"/>
            <person name="Earl A."/>
            <person name="Ward D."/>
            <person name="Feldgarden M."/>
            <person name="Gevers D."/>
            <person name="Huys G."/>
            <person name="Young S.K."/>
            <person name="Zeng Q."/>
            <person name="Gargeya S."/>
            <person name="Fitzgerald M."/>
            <person name="Haas B."/>
            <person name="Abouelleil A."/>
            <person name="Alvarado L."/>
            <person name="Arachchi H.M."/>
            <person name="Berlin A."/>
            <person name="Chapman S.B."/>
            <person name="Gearin G."/>
            <person name="Goldberg J."/>
            <person name="Griggs A."/>
            <person name="Gujja S."/>
            <person name="Hansen M."/>
            <person name="Heiman D."/>
            <person name="Howarth C."/>
            <person name="Larimer J."/>
            <person name="Lui A."/>
            <person name="MacDonald P.J.P."/>
            <person name="McCowen C."/>
            <person name="Montmayeur A."/>
            <person name="Murphy C."/>
            <person name="Neiman D."/>
            <person name="Pearson M."/>
            <person name="Priest M."/>
            <person name="Roberts A."/>
            <person name="Saif S."/>
            <person name="Shea T."/>
            <person name="Sisk P."/>
            <person name="Stolte C."/>
            <person name="Sykes S."/>
            <person name="Wortman J."/>
            <person name="Nusbaum C."/>
            <person name="Birren B."/>
        </authorList>
    </citation>
    <scope>NUCLEOTIDE SEQUENCE [LARGE SCALE GENOMIC DNA]</scope>
    <source>
        <strain evidence="8 9">CCUG 37842</strain>
    </source>
</reference>
<evidence type="ECO:0000313" key="9">
    <source>
        <dbReference type="Proteomes" id="UP000006190"/>
    </source>
</evidence>
<dbReference type="GO" id="GO:0017004">
    <property type="term" value="P:cytochrome complex assembly"/>
    <property type="evidence" value="ECO:0007669"/>
    <property type="project" value="InterPro"/>
</dbReference>
<dbReference type="InterPro" id="IPR051790">
    <property type="entry name" value="Cytochrome_c-biogenesis_DsbD"/>
</dbReference>
<dbReference type="Pfam" id="PF02683">
    <property type="entry name" value="DsbD_TM"/>
    <property type="match status" value="1"/>
</dbReference>
<dbReference type="RefSeq" id="WP_006308146.1">
    <property type="nucleotide sequence ID" value="NZ_JH601133.1"/>
</dbReference>
<evidence type="ECO:0000256" key="4">
    <source>
        <dbReference type="ARBA" id="ARBA00022989"/>
    </source>
</evidence>
<feature type="transmembrane region" description="Helical" evidence="6">
    <location>
        <begin position="193"/>
        <end position="210"/>
    </location>
</feature>
<accession>H3NHC2</accession>
<dbReference type="AlphaFoldDB" id="H3NHC2"/>
<feature type="transmembrane region" description="Helical" evidence="6">
    <location>
        <begin position="117"/>
        <end position="143"/>
    </location>
</feature>
<dbReference type="HOGENOM" id="CLU_053225_2_0_9"/>
<sequence>MNYFLLFIEGIMTFISPCLLPMIPLYIAYFAGDKKTHTKGQTLLRAGLFMLGFSCVFILMSLFVSTVGKFLLVNRQVVNLIAGGIMVLLGLDYLTGQRLMTRLSQSGQARQQTANPFIFGVIFAVSWTPCVGTFLASALTYIATVPSSFASFMLILCYCIGLGIPFLLCALLIEESKEAITWIKSHYELINRIAGIFLIAFGVLTMTGLLENLLGQLA</sequence>
<feature type="transmembrane region" description="Helical" evidence="6">
    <location>
        <begin position="6"/>
        <end position="31"/>
    </location>
</feature>
<dbReference type="eggNOG" id="COG0785">
    <property type="taxonomic scope" value="Bacteria"/>
</dbReference>
<keyword evidence="9" id="KW-1185">Reference proteome</keyword>